<dbReference type="PANTHER" id="PTHR43761:SF1">
    <property type="entry name" value="D-ISOMER SPECIFIC 2-HYDROXYACID DEHYDROGENASE CATALYTIC DOMAIN-CONTAINING PROTEIN-RELATED"/>
    <property type="match status" value="1"/>
</dbReference>
<dbReference type="OrthoDB" id="4030967at2"/>
<dbReference type="InterPro" id="IPR050418">
    <property type="entry name" value="D-iso_2-hydroxyacid_DH_PdxB"/>
</dbReference>
<dbReference type="Gene3D" id="3.40.50.720">
    <property type="entry name" value="NAD(P)-binding Rossmann-like Domain"/>
    <property type="match status" value="2"/>
</dbReference>
<reference evidence="5 6" key="1">
    <citation type="submission" date="2019-09" db="EMBL/GenBank/DDBJ databases">
        <title>Genome Sequences of Streptomyces kaniharaensis ATCC 21070.</title>
        <authorList>
            <person name="Zhu W."/>
            <person name="De Crecy-Lagard V."/>
            <person name="Richards N.G."/>
        </authorList>
    </citation>
    <scope>NUCLEOTIDE SEQUENCE [LARGE SCALE GENOMIC DNA]</scope>
    <source>
        <strain evidence="5 6">SF-557</strain>
    </source>
</reference>
<dbReference type="SUPFAM" id="SSF52283">
    <property type="entry name" value="Formate/glycerate dehydrogenase catalytic domain-like"/>
    <property type="match status" value="1"/>
</dbReference>
<sequence length="305" mass="31347">MRAPTILVAKGAGDANALVRSLSRYDVYEFTSLDELGGAVRRAELIVIRSGVRLDADRLAAMPKLRHVIRAGSGLDGIDTAVLAARGIGLHRYPEASAPAVAEWCLAALLALARRIPLGANGLAHGDHLKTACLGTPVVSMRVAVWGAGPIGRAAAAVTERFGAEVAFAARPSITDGLRQLPAAELPGWADAHIVALPATAENTGAFGTDFLRSAAGRRPLLVVAGRLATIDTGACLEALADGGLTGLAVDPIEASDAHLFKSGPAPQNLLATPHIGAQRADVRVLLDAWVTQTASAVLGGEAAR</sequence>
<dbReference type="Pfam" id="PF02826">
    <property type="entry name" value="2-Hacid_dh_C"/>
    <property type="match status" value="1"/>
</dbReference>
<keyword evidence="6" id="KW-1185">Reference proteome</keyword>
<comment type="similarity">
    <text evidence="1">Belongs to the D-isomer specific 2-hydroxyacid dehydrogenase family.</text>
</comment>
<evidence type="ECO:0000259" key="4">
    <source>
        <dbReference type="Pfam" id="PF02826"/>
    </source>
</evidence>
<proteinExistence type="inferred from homology"/>
<accession>A0A6N7L229</accession>
<feature type="domain" description="D-isomer specific 2-hydroxyacid dehydrogenase NAD-binding" evidence="4">
    <location>
        <begin position="106"/>
        <end position="277"/>
    </location>
</feature>
<protein>
    <submittedName>
        <fullName evidence="5">Hydroxyacid dehydrogenase</fullName>
    </submittedName>
</protein>
<dbReference type="SUPFAM" id="SSF51735">
    <property type="entry name" value="NAD(P)-binding Rossmann-fold domains"/>
    <property type="match status" value="1"/>
</dbReference>
<dbReference type="InterPro" id="IPR036291">
    <property type="entry name" value="NAD(P)-bd_dom_sf"/>
</dbReference>
<evidence type="ECO:0000313" key="5">
    <source>
        <dbReference type="EMBL" id="MQS17902.1"/>
    </source>
</evidence>
<dbReference type="Proteomes" id="UP000450000">
    <property type="component" value="Unassembled WGS sequence"/>
</dbReference>
<dbReference type="GO" id="GO:0051287">
    <property type="term" value="F:NAD binding"/>
    <property type="evidence" value="ECO:0007669"/>
    <property type="project" value="InterPro"/>
</dbReference>
<organism evidence="5 6">
    <name type="scientific">Streptomyces kaniharaensis</name>
    <dbReference type="NCBI Taxonomy" id="212423"/>
    <lineage>
        <taxon>Bacteria</taxon>
        <taxon>Bacillati</taxon>
        <taxon>Actinomycetota</taxon>
        <taxon>Actinomycetes</taxon>
        <taxon>Kitasatosporales</taxon>
        <taxon>Streptomycetaceae</taxon>
        <taxon>Streptomyces</taxon>
    </lineage>
</organism>
<dbReference type="PANTHER" id="PTHR43761">
    <property type="entry name" value="D-ISOMER SPECIFIC 2-HYDROXYACID DEHYDROGENASE FAMILY PROTEIN (AFU_ORTHOLOGUE AFUA_1G13630)"/>
    <property type="match status" value="1"/>
</dbReference>
<dbReference type="RefSeq" id="WP_153471710.1">
    <property type="nucleotide sequence ID" value="NZ_WBOF01000007.1"/>
</dbReference>
<dbReference type="AlphaFoldDB" id="A0A6N7L229"/>
<evidence type="ECO:0000256" key="2">
    <source>
        <dbReference type="ARBA" id="ARBA00023002"/>
    </source>
</evidence>
<comment type="caution">
    <text evidence="5">The sequence shown here is derived from an EMBL/GenBank/DDBJ whole genome shotgun (WGS) entry which is preliminary data.</text>
</comment>
<dbReference type="EMBL" id="WBOF01000007">
    <property type="protein sequence ID" value="MQS17902.1"/>
    <property type="molecule type" value="Genomic_DNA"/>
</dbReference>
<evidence type="ECO:0000313" key="6">
    <source>
        <dbReference type="Proteomes" id="UP000450000"/>
    </source>
</evidence>
<gene>
    <name evidence="5" type="ORF">F7Q99_38375</name>
</gene>
<evidence type="ECO:0000256" key="1">
    <source>
        <dbReference type="ARBA" id="ARBA00005854"/>
    </source>
</evidence>
<keyword evidence="3" id="KW-0520">NAD</keyword>
<evidence type="ECO:0000256" key="3">
    <source>
        <dbReference type="ARBA" id="ARBA00023027"/>
    </source>
</evidence>
<name>A0A6N7L229_9ACTN</name>
<keyword evidence="2" id="KW-0560">Oxidoreductase</keyword>
<dbReference type="InterPro" id="IPR006140">
    <property type="entry name" value="D-isomer_DH_NAD-bd"/>
</dbReference>
<dbReference type="GO" id="GO:0016616">
    <property type="term" value="F:oxidoreductase activity, acting on the CH-OH group of donors, NAD or NADP as acceptor"/>
    <property type="evidence" value="ECO:0007669"/>
    <property type="project" value="InterPro"/>
</dbReference>